<dbReference type="SMART" id="SM00360">
    <property type="entry name" value="RRM"/>
    <property type="match status" value="1"/>
</dbReference>
<dbReference type="PROSITE" id="PS50102">
    <property type="entry name" value="RRM"/>
    <property type="match status" value="1"/>
</dbReference>
<dbReference type="PANTHER" id="PTHR23236:SF11">
    <property type="entry name" value="EUKARYOTIC TRANSLATION INITIATION FACTOR 4H"/>
    <property type="match status" value="1"/>
</dbReference>
<dbReference type="VEuPathDB" id="VectorBase:ASTE008902"/>
<dbReference type="VEuPathDB" id="VectorBase:ASTEI20_035018"/>
<sequence length="174" mass="19738">MNGQMVGENRIRVCPQDQKQIGKVSTTVFVGGLHNNTTENDLYEFFGKVGPIEYIRYLAEKHFAFVCFEKSVSAKKALKLNNTKLYKHEIRIEPIDAKRSNVKTNKKGHLVPRHKPPKVQSKETNDGAEPKQFHGQVSQKKSEKKRMSKKSGFGSLKEKRVLSKKLKSAAQAKV</sequence>
<evidence type="ECO:0000313" key="3">
    <source>
        <dbReference type="Proteomes" id="UP000076408"/>
    </source>
</evidence>
<feature type="compositionally biased region" description="Basic and acidic residues" evidence="1">
    <location>
        <begin position="120"/>
        <end position="132"/>
    </location>
</feature>
<dbReference type="InterPro" id="IPR012677">
    <property type="entry name" value="Nucleotide-bd_a/b_plait_sf"/>
</dbReference>
<dbReference type="AlphaFoldDB" id="A0A182XWU2"/>
<dbReference type="Gene3D" id="3.30.70.330">
    <property type="match status" value="1"/>
</dbReference>
<evidence type="ECO:0000256" key="1">
    <source>
        <dbReference type="SAM" id="MobiDB-lite"/>
    </source>
</evidence>
<keyword evidence="3" id="KW-1185">Reference proteome</keyword>
<accession>A0A182XWU2</accession>
<dbReference type="InterPro" id="IPR000504">
    <property type="entry name" value="RRM_dom"/>
</dbReference>
<dbReference type="EnsemblMetazoa" id="ASTEI00678-RA">
    <property type="protein sequence ID" value="ASTEI00678-PA"/>
    <property type="gene ID" value="ASTEI00678"/>
</dbReference>
<reference evidence="3" key="1">
    <citation type="journal article" date="2014" name="Genome Biol.">
        <title>Genome analysis of a major urban malaria vector mosquito, Anopheles stephensi.</title>
        <authorList>
            <person name="Jiang X."/>
            <person name="Peery A."/>
            <person name="Hall A.B."/>
            <person name="Sharma A."/>
            <person name="Chen X.G."/>
            <person name="Waterhouse R.M."/>
            <person name="Komissarov A."/>
            <person name="Riehle M.M."/>
            <person name="Shouche Y."/>
            <person name="Sharakhova M.V."/>
            <person name="Lawson D."/>
            <person name="Pakpour N."/>
            <person name="Arensburger P."/>
            <person name="Davidson V.L."/>
            <person name="Eiglmeier K."/>
            <person name="Emrich S."/>
            <person name="George P."/>
            <person name="Kennedy R.C."/>
            <person name="Mane S.P."/>
            <person name="Maslen G."/>
            <person name="Oringanje C."/>
            <person name="Qi Y."/>
            <person name="Settlage R."/>
            <person name="Tojo M."/>
            <person name="Tubio J.M."/>
            <person name="Unger M.F."/>
            <person name="Wang B."/>
            <person name="Vernick K.D."/>
            <person name="Ribeiro J.M."/>
            <person name="James A.A."/>
            <person name="Michel K."/>
            <person name="Riehle M.A."/>
            <person name="Luckhart S."/>
            <person name="Sharakhov I.V."/>
            <person name="Tu Z."/>
        </authorList>
    </citation>
    <scope>NUCLEOTIDE SEQUENCE [LARGE SCALE GENOMIC DNA]</scope>
    <source>
        <strain evidence="3">Indian</strain>
    </source>
</reference>
<dbReference type="InterPro" id="IPR035979">
    <property type="entry name" value="RBD_domain_sf"/>
</dbReference>
<reference evidence="2" key="2">
    <citation type="submission" date="2020-05" db="UniProtKB">
        <authorList>
            <consortium name="EnsemblMetazoa"/>
        </authorList>
    </citation>
    <scope>IDENTIFICATION</scope>
    <source>
        <strain evidence="2">Indian</strain>
    </source>
</reference>
<evidence type="ECO:0000313" key="2">
    <source>
        <dbReference type="EnsemblMetazoa" id="ASTEI00678-PA"/>
    </source>
</evidence>
<dbReference type="Pfam" id="PF00076">
    <property type="entry name" value="RRM_1"/>
    <property type="match status" value="1"/>
</dbReference>
<dbReference type="Proteomes" id="UP000076408">
    <property type="component" value="Unassembled WGS sequence"/>
</dbReference>
<dbReference type="GO" id="GO:0003723">
    <property type="term" value="F:RNA binding"/>
    <property type="evidence" value="ECO:0007669"/>
    <property type="project" value="UniProtKB-UniRule"/>
</dbReference>
<feature type="compositionally biased region" description="Basic residues" evidence="1">
    <location>
        <begin position="100"/>
        <end position="117"/>
    </location>
</feature>
<feature type="region of interest" description="Disordered" evidence="1">
    <location>
        <begin position="97"/>
        <end position="174"/>
    </location>
</feature>
<dbReference type="PANTHER" id="PTHR23236">
    <property type="entry name" value="EUKARYOTIC TRANSLATION INITIATION FACTOR 4B/4H"/>
    <property type="match status" value="1"/>
</dbReference>
<organism evidence="2 3">
    <name type="scientific">Anopheles stephensi</name>
    <name type="common">Indo-Pakistan malaria mosquito</name>
    <dbReference type="NCBI Taxonomy" id="30069"/>
    <lineage>
        <taxon>Eukaryota</taxon>
        <taxon>Metazoa</taxon>
        <taxon>Ecdysozoa</taxon>
        <taxon>Arthropoda</taxon>
        <taxon>Hexapoda</taxon>
        <taxon>Insecta</taxon>
        <taxon>Pterygota</taxon>
        <taxon>Neoptera</taxon>
        <taxon>Endopterygota</taxon>
        <taxon>Diptera</taxon>
        <taxon>Nematocera</taxon>
        <taxon>Culicoidea</taxon>
        <taxon>Culicidae</taxon>
        <taxon>Anophelinae</taxon>
        <taxon>Anopheles</taxon>
    </lineage>
</organism>
<name>A0A182XWU2_ANOST</name>
<dbReference type="SUPFAM" id="SSF54928">
    <property type="entry name" value="RNA-binding domain, RBD"/>
    <property type="match status" value="1"/>
</dbReference>
<protein>
    <submittedName>
        <fullName evidence="2">Uncharacterized protein</fullName>
    </submittedName>
</protein>
<proteinExistence type="predicted"/>
<dbReference type="STRING" id="30069.A0A182XWU2"/>
<dbReference type="VEuPathDB" id="VectorBase:ASTEI00678"/>